<dbReference type="SMART" id="SM00708">
    <property type="entry name" value="PhBP"/>
    <property type="match status" value="3"/>
</dbReference>
<evidence type="ECO:0000256" key="5">
    <source>
        <dbReference type="SAM" id="SignalP"/>
    </source>
</evidence>
<dbReference type="GO" id="GO:0007608">
    <property type="term" value="P:sensory perception of smell"/>
    <property type="evidence" value="ECO:0007669"/>
    <property type="project" value="TreeGrafter"/>
</dbReference>
<feature type="chain" id="PRO_5005535356" evidence="5">
    <location>
        <begin position="23"/>
        <end position="474"/>
    </location>
</feature>
<dbReference type="CDD" id="cd23992">
    <property type="entry name" value="PBP_GOBP"/>
    <property type="match status" value="2"/>
</dbReference>
<evidence type="ECO:0000313" key="7">
    <source>
        <dbReference type="Proteomes" id="UP000037069"/>
    </source>
</evidence>
<dbReference type="PANTHER" id="PTHR11857">
    <property type="entry name" value="ODORANT BINDING PROTEIN-RELATED"/>
    <property type="match status" value="1"/>
</dbReference>
<evidence type="ECO:0000256" key="2">
    <source>
        <dbReference type="ARBA" id="ARBA00008098"/>
    </source>
</evidence>
<proteinExistence type="inferred from homology"/>
<dbReference type="Pfam" id="PF01395">
    <property type="entry name" value="PBP_GOBP"/>
    <property type="match status" value="2"/>
</dbReference>
<sequence length="474" mass="55679">MKTFNLLLLNLCLITITSLASADLDAKEGRAIAECLDRFGGPTLENAERLQRFKEWSDTYEEIPCFTHCYLSKMFDFYNETKGFNGPNVIKQFGKVIYEACKPKLVEGNDQCEVAYSGFHCMVNLENDPFVIIESMQGLNADAKLAMKDCLHKFDQYEWQRFGEYSDYPVKEPIPCYTRCFVEKLQLFNHRLRKWNTQSMLDKLGFPDENANISGCLAMGQRRTHRFITDPIDNKSLCNLENDKNSDILRQCLQDNNHNPEISTNELLEKFKNYANWTYEEIPCFARCVVAEKGWFDIDHHRWNKQKIVDDLGENLYNYCRYEFSRPFKNVCTYAFKGLKCLKDAELNVIVTYSHLLECINEKATSMSQLLEYYHFPKGERIPCLFNCFANRAQLYDNNNEWIIKNWLKAFGPPRNVNMSNVAVCRVPDERRKTMNVCAWMYEEYNCWERFNYNTNGSVAYRKALRKSNGQKML</sequence>
<dbReference type="OMA" id="PEANKWR"/>
<dbReference type="OrthoDB" id="7929458at2759"/>
<dbReference type="AlphaFoldDB" id="A0A0L0BYL3"/>
<evidence type="ECO:0000256" key="4">
    <source>
        <dbReference type="ARBA" id="ARBA00022729"/>
    </source>
</evidence>
<organism evidence="6 7">
    <name type="scientific">Lucilia cuprina</name>
    <name type="common">Green bottle fly</name>
    <name type="synonym">Australian sheep blowfly</name>
    <dbReference type="NCBI Taxonomy" id="7375"/>
    <lineage>
        <taxon>Eukaryota</taxon>
        <taxon>Metazoa</taxon>
        <taxon>Ecdysozoa</taxon>
        <taxon>Arthropoda</taxon>
        <taxon>Hexapoda</taxon>
        <taxon>Insecta</taxon>
        <taxon>Pterygota</taxon>
        <taxon>Neoptera</taxon>
        <taxon>Endopterygota</taxon>
        <taxon>Diptera</taxon>
        <taxon>Brachycera</taxon>
        <taxon>Muscomorpha</taxon>
        <taxon>Oestroidea</taxon>
        <taxon>Calliphoridae</taxon>
        <taxon>Luciliinae</taxon>
        <taxon>Lucilia</taxon>
    </lineage>
</organism>
<name>A0A0L0BYL3_LUCCU</name>
<keyword evidence="4 5" id="KW-0732">Signal</keyword>
<dbReference type="PANTHER" id="PTHR11857:SF43">
    <property type="entry name" value="GEO07291P1-RELATED"/>
    <property type="match status" value="1"/>
</dbReference>
<dbReference type="EMBL" id="JRES01001160">
    <property type="protein sequence ID" value="KNC25066.1"/>
    <property type="molecule type" value="Genomic_DNA"/>
</dbReference>
<comment type="similarity">
    <text evidence="2">Belongs to the PBP/GOBP family.</text>
</comment>
<dbReference type="Gene3D" id="1.10.238.20">
    <property type="entry name" value="Pheromone/general odorant binding protein domain"/>
    <property type="match status" value="3"/>
</dbReference>
<gene>
    <name evidence="6" type="ORF">FF38_11833</name>
</gene>
<dbReference type="SUPFAM" id="SSF47565">
    <property type="entry name" value="Insect pheromone/odorant-binding proteins"/>
    <property type="match status" value="3"/>
</dbReference>
<keyword evidence="3" id="KW-0964">Secreted</keyword>
<evidence type="ECO:0000256" key="1">
    <source>
        <dbReference type="ARBA" id="ARBA00004613"/>
    </source>
</evidence>
<dbReference type="GO" id="GO:0005549">
    <property type="term" value="F:odorant binding"/>
    <property type="evidence" value="ECO:0007669"/>
    <property type="project" value="InterPro"/>
</dbReference>
<dbReference type="GO" id="GO:0005615">
    <property type="term" value="C:extracellular space"/>
    <property type="evidence" value="ECO:0007669"/>
    <property type="project" value="TreeGrafter"/>
</dbReference>
<keyword evidence="7" id="KW-1185">Reference proteome</keyword>
<dbReference type="InterPro" id="IPR006170">
    <property type="entry name" value="PBP/GOBP"/>
</dbReference>
<comment type="caution">
    <text evidence="6">The sequence shown here is derived from an EMBL/GenBank/DDBJ whole genome shotgun (WGS) entry which is preliminary data.</text>
</comment>
<protein>
    <submittedName>
        <fullName evidence="6">Uncharacterized protein</fullName>
    </submittedName>
</protein>
<feature type="signal peptide" evidence="5">
    <location>
        <begin position="1"/>
        <end position="22"/>
    </location>
</feature>
<accession>A0A0L0BYL3</accession>
<dbReference type="Proteomes" id="UP000037069">
    <property type="component" value="Unassembled WGS sequence"/>
</dbReference>
<reference evidence="6 7" key="1">
    <citation type="journal article" date="2015" name="Nat. Commun.">
        <title>Lucilia cuprina genome unlocks parasitic fly biology to underpin future interventions.</title>
        <authorList>
            <person name="Anstead C.A."/>
            <person name="Korhonen P.K."/>
            <person name="Young N.D."/>
            <person name="Hall R.S."/>
            <person name="Jex A.R."/>
            <person name="Murali S.C."/>
            <person name="Hughes D.S."/>
            <person name="Lee S.F."/>
            <person name="Perry T."/>
            <person name="Stroehlein A.J."/>
            <person name="Ansell B.R."/>
            <person name="Breugelmans B."/>
            <person name="Hofmann A."/>
            <person name="Qu J."/>
            <person name="Dugan S."/>
            <person name="Lee S.L."/>
            <person name="Chao H."/>
            <person name="Dinh H."/>
            <person name="Han Y."/>
            <person name="Doddapaneni H.V."/>
            <person name="Worley K.C."/>
            <person name="Muzny D.M."/>
            <person name="Ioannidis P."/>
            <person name="Waterhouse R.M."/>
            <person name="Zdobnov E.M."/>
            <person name="James P.J."/>
            <person name="Bagnall N.H."/>
            <person name="Kotze A.C."/>
            <person name="Gibbs R.A."/>
            <person name="Richards S."/>
            <person name="Batterham P."/>
            <person name="Gasser R.B."/>
        </authorList>
    </citation>
    <scope>NUCLEOTIDE SEQUENCE [LARGE SCALE GENOMIC DNA]</scope>
    <source>
        <strain evidence="6 7">LS</strain>
        <tissue evidence="6">Full body</tissue>
    </source>
</reference>
<dbReference type="InterPro" id="IPR036728">
    <property type="entry name" value="PBP_GOBP_sf"/>
</dbReference>
<evidence type="ECO:0000313" key="6">
    <source>
        <dbReference type="EMBL" id="KNC25066.1"/>
    </source>
</evidence>
<comment type="subcellular location">
    <subcellularLocation>
        <location evidence="1">Secreted</location>
    </subcellularLocation>
</comment>
<evidence type="ECO:0000256" key="3">
    <source>
        <dbReference type="ARBA" id="ARBA00022525"/>
    </source>
</evidence>